<dbReference type="OrthoDB" id="8117382at2"/>
<dbReference type="STRING" id="564137.SAMN04488238_1532"/>
<dbReference type="Proteomes" id="UP000198539">
    <property type="component" value="Unassembled WGS sequence"/>
</dbReference>
<gene>
    <name evidence="1" type="ORF">SAMN04488238_1532</name>
</gene>
<accession>A0A1H3FX97</accession>
<organism evidence="1 2">
    <name type="scientific">Roseicitreum antarcticum</name>
    <dbReference type="NCBI Taxonomy" id="564137"/>
    <lineage>
        <taxon>Bacteria</taxon>
        <taxon>Pseudomonadati</taxon>
        <taxon>Pseudomonadota</taxon>
        <taxon>Alphaproteobacteria</taxon>
        <taxon>Rhodobacterales</taxon>
        <taxon>Paracoccaceae</taxon>
        <taxon>Roseicitreum</taxon>
    </lineage>
</organism>
<dbReference type="AlphaFoldDB" id="A0A1H3FX97"/>
<protein>
    <submittedName>
        <fullName evidence="1">Uncharacterized protein</fullName>
    </submittedName>
</protein>
<evidence type="ECO:0000313" key="2">
    <source>
        <dbReference type="Proteomes" id="UP000198539"/>
    </source>
</evidence>
<dbReference type="EMBL" id="FNOM01000053">
    <property type="protein sequence ID" value="SDX95702.1"/>
    <property type="molecule type" value="Genomic_DNA"/>
</dbReference>
<keyword evidence="2" id="KW-1185">Reference proteome</keyword>
<evidence type="ECO:0000313" key="1">
    <source>
        <dbReference type="EMBL" id="SDX95702.1"/>
    </source>
</evidence>
<sequence>MPDPAKTRHRIADMPPAQQAGILCNDARFQRFAAACCKAPGHQFSASAAAQYLRMHCDVKSRRELNTDPKAARKLANLRTAFDAWAGKLASPRP</sequence>
<proteinExistence type="predicted"/>
<reference evidence="1 2" key="1">
    <citation type="submission" date="2016-10" db="EMBL/GenBank/DDBJ databases">
        <authorList>
            <person name="de Groot N.N."/>
        </authorList>
    </citation>
    <scope>NUCLEOTIDE SEQUENCE [LARGE SCALE GENOMIC DNA]</scope>
    <source>
        <strain evidence="1 2">CGMCC 1.8894</strain>
    </source>
</reference>
<name>A0A1H3FX97_9RHOB</name>